<evidence type="ECO:0000313" key="1">
    <source>
        <dbReference type="EMBL" id="GIP60584.1"/>
    </source>
</evidence>
<evidence type="ECO:0000313" key="2">
    <source>
        <dbReference type="Proteomes" id="UP000681290"/>
    </source>
</evidence>
<gene>
    <name evidence="1" type="ORF">J15TS10_43980</name>
</gene>
<protein>
    <submittedName>
        <fullName evidence="1">Uncharacterized protein</fullName>
    </submittedName>
</protein>
<accession>A0ABQ4MXE3</accession>
<comment type="caution">
    <text evidence="1">The sequence shown here is derived from an EMBL/GenBank/DDBJ whole genome shotgun (WGS) entry which is preliminary data.</text>
</comment>
<sequence>MMDAGRTTTKPPGMSERAWVNLHKVIAKIHIKHFGSKEKTLFNVKNISEVVE</sequence>
<reference evidence="1 2" key="1">
    <citation type="submission" date="2021-03" db="EMBL/GenBank/DDBJ databases">
        <title>Antimicrobial resistance genes in bacteria isolated from Japanese honey, and their potential for conferring macrolide and lincosamide resistance in the American foulbrood pathogen Paenibacillus larvae.</title>
        <authorList>
            <person name="Okamoto M."/>
            <person name="Kumagai M."/>
            <person name="Kanamori H."/>
            <person name="Takamatsu D."/>
        </authorList>
    </citation>
    <scope>NUCLEOTIDE SEQUENCE [LARGE SCALE GENOMIC DNA]</scope>
    <source>
        <strain evidence="1 2">J15TS10</strain>
    </source>
</reference>
<organism evidence="1 2">
    <name type="scientific">Paenibacillus woosongensis</name>
    <dbReference type="NCBI Taxonomy" id="307580"/>
    <lineage>
        <taxon>Bacteria</taxon>
        <taxon>Bacillati</taxon>
        <taxon>Bacillota</taxon>
        <taxon>Bacilli</taxon>
        <taxon>Bacillales</taxon>
        <taxon>Paenibacillaceae</taxon>
        <taxon>Paenibacillus</taxon>
    </lineage>
</organism>
<dbReference type="Proteomes" id="UP000681290">
    <property type="component" value="Unassembled WGS sequence"/>
</dbReference>
<proteinExistence type="predicted"/>
<keyword evidence="2" id="KW-1185">Reference proteome</keyword>
<name>A0ABQ4MXE3_9BACL</name>
<dbReference type="EMBL" id="BOSM01000010">
    <property type="protein sequence ID" value="GIP60584.1"/>
    <property type="molecule type" value="Genomic_DNA"/>
</dbReference>